<dbReference type="Proteomes" id="UP000823641">
    <property type="component" value="Unassembled WGS sequence"/>
</dbReference>
<evidence type="ECO:0000256" key="2">
    <source>
        <dbReference type="ARBA" id="ARBA00022723"/>
    </source>
</evidence>
<keyword evidence="1" id="KW-0645">Protease</keyword>
<dbReference type="PANTHER" id="PTHR43270:SF12">
    <property type="entry name" value="SUCCINYL-DIAMINOPIMELATE DESUCCINYLASE"/>
    <property type="match status" value="1"/>
</dbReference>
<dbReference type="Gene3D" id="3.30.70.360">
    <property type="match status" value="1"/>
</dbReference>
<dbReference type="AlphaFoldDB" id="A0A9D9HRC6"/>
<keyword evidence="3" id="KW-0378">Hydrolase</keyword>
<evidence type="ECO:0000313" key="6">
    <source>
        <dbReference type="Proteomes" id="UP000823641"/>
    </source>
</evidence>
<name>A0A9D9HRC6_9BACT</name>
<comment type="caution">
    <text evidence="5">The sequence shown here is derived from an EMBL/GenBank/DDBJ whole genome shotgun (WGS) entry which is preliminary data.</text>
</comment>
<evidence type="ECO:0000259" key="4">
    <source>
        <dbReference type="Pfam" id="PF07687"/>
    </source>
</evidence>
<reference evidence="5" key="1">
    <citation type="submission" date="2020-10" db="EMBL/GenBank/DDBJ databases">
        <authorList>
            <person name="Gilroy R."/>
        </authorList>
    </citation>
    <scope>NUCLEOTIDE SEQUENCE</scope>
    <source>
        <strain evidence="5">G3-3990</strain>
    </source>
</reference>
<dbReference type="InterPro" id="IPR011650">
    <property type="entry name" value="Peptidase_M20_dimer"/>
</dbReference>
<dbReference type="Pfam" id="PF01546">
    <property type="entry name" value="Peptidase_M20"/>
    <property type="match status" value="1"/>
</dbReference>
<dbReference type="FunFam" id="3.30.70.360:FF:000016">
    <property type="entry name" value="Peptidase family M20/M25/M40"/>
    <property type="match status" value="1"/>
</dbReference>
<dbReference type="NCBIfam" id="NF006579">
    <property type="entry name" value="PRK09104.1"/>
    <property type="match status" value="1"/>
</dbReference>
<dbReference type="GO" id="GO:0006508">
    <property type="term" value="P:proteolysis"/>
    <property type="evidence" value="ECO:0007669"/>
    <property type="project" value="UniProtKB-KW"/>
</dbReference>
<feature type="domain" description="Peptidase M20 dimerisation" evidence="4">
    <location>
        <begin position="193"/>
        <end position="353"/>
    </location>
</feature>
<dbReference type="InterPro" id="IPR002933">
    <property type="entry name" value="Peptidase_M20"/>
</dbReference>
<organism evidence="5 6">
    <name type="scientific">Candidatus Gallipaludibacter merdavium</name>
    <dbReference type="NCBI Taxonomy" id="2840839"/>
    <lineage>
        <taxon>Bacteria</taxon>
        <taxon>Pseudomonadati</taxon>
        <taxon>Bacteroidota</taxon>
        <taxon>Bacteroidia</taxon>
        <taxon>Bacteroidales</taxon>
        <taxon>Candidatus Gallipaludibacter</taxon>
    </lineage>
</organism>
<evidence type="ECO:0000256" key="3">
    <source>
        <dbReference type="ARBA" id="ARBA00022801"/>
    </source>
</evidence>
<dbReference type="NCBIfam" id="NF006053">
    <property type="entry name" value="PRK08201.1"/>
    <property type="match status" value="1"/>
</dbReference>
<accession>A0A9D9HRC6</accession>
<dbReference type="Gene3D" id="3.40.630.10">
    <property type="entry name" value="Zn peptidases"/>
    <property type="match status" value="1"/>
</dbReference>
<dbReference type="GO" id="GO:0008233">
    <property type="term" value="F:peptidase activity"/>
    <property type="evidence" value="ECO:0007669"/>
    <property type="project" value="UniProtKB-KW"/>
</dbReference>
<protein>
    <submittedName>
        <fullName evidence="5">Dipeptidase</fullName>
    </submittedName>
</protein>
<dbReference type="PANTHER" id="PTHR43270">
    <property type="entry name" value="BETA-ALA-HIS DIPEPTIDASE"/>
    <property type="match status" value="1"/>
</dbReference>
<dbReference type="EMBL" id="JADIMG010000002">
    <property type="protein sequence ID" value="MBO8458736.1"/>
    <property type="molecule type" value="Genomic_DNA"/>
</dbReference>
<gene>
    <name evidence="5" type="ORF">IAA73_00140</name>
</gene>
<dbReference type="Pfam" id="PF07687">
    <property type="entry name" value="M20_dimer"/>
    <property type="match status" value="1"/>
</dbReference>
<dbReference type="SUPFAM" id="SSF53187">
    <property type="entry name" value="Zn-dependent exopeptidases"/>
    <property type="match status" value="1"/>
</dbReference>
<sequence>MKENISDYIKKNQEQIFDKLFSLLRIPSISAKKDHKNDMLQCANRWKELLMEAGVDKAEVMETAGNPVVYAEKLIDTTLPTIMIYGHYDVMPPEPMELWETEPFQPQIIDGYIKGRGADDDKGQSFMHYIAFCYLNSTQQLSCNIKFLLEGEEEIGSPSLEAFCQTHKDLLKCDNILVSDTSMLAADMPSITTGLRGLAYWQLEVSAANRDLHSGIFGGAVANPINELCKIIAQLQDNNGRVLVPHFYDDVEEVSAEERKLIQQIPFDEKTYKENIGIKETHGEIGYSTIERTGIRPSFDVCGIWGGYTGEGAKTVLPSVAYAKLSTRLVPHQTYEKIASLMVEYVKSIAPSYVNVNIYPLHGAESYVCPITLPAYKAAEAAYTRTFGKRPLPVRRGGSIGVIAIFEKVLGVKSILMGFGLESDAIHSPNENYPIEMFFNGIKTIVAFYEELEKVKP</sequence>
<dbReference type="GO" id="GO:0046872">
    <property type="term" value="F:metal ion binding"/>
    <property type="evidence" value="ECO:0007669"/>
    <property type="project" value="UniProtKB-KW"/>
</dbReference>
<dbReference type="InterPro" id="IPR051458">
    <property type="entry name" value="Cyt/Met_Dipeptidase"/>
</dbReference>
<keyword evidence="2" id="KW-0479">Metal-binding</keyword>
<evidence type="ECO:0000313" key="5">
    <source>
        <dbReference type="EMBL" id="MBO8458736.1"/>
    </source>
</evidence>
<proteinExistence type="predicted"/>
<reference evidence="5" key="2">
    <citation type="journal article" date="2021" name="PeerJ">
        <title>Extensive microbial diversity within the chicken gut microbiome revealed by metagenomics and culture.</title>
        <authorList>
            <person name="Gilroy R."/>
            <person name="Ravi A."/>
            <person name="Getino M."/>
            <person name="Pursley I."/>
            <person name="Horton D.L."/>
            <person name="Alikhan N.F."/>
            <person name="Baker D."/>
            <person name="Gharbi K."/>
            <person name="Hall N."/>
            <person name="Watson M."/>
            <person name="Adriaenssens E.M."/>
            <person name="Foster-Nyarko E."/>
            <person name="Jarju S."/>
            <person name="Secka A."/>
            <person name="Antonio M."/>
            <person name="Oren A."/>
            <person name="Chaudhuri R.R."/>
            <person name="La Ragione R."/>
            <person name="Hildebrand F."/>
            <person name="Pallen M.J."/>
        </authorList>
    </citation>
    <scope>NUCLEOTIDE SEQUENCE</scope>
    <source>
        <strain evidence="5">G3-3990</strain>
    </source>
</reference>
<evidence type="ECO:0000256" key="1">
    <source>
        <dbReference type="ARBA" id="ARBA00022670"/>
    </source>
</evidence>